<name>A0A9J7KMA6_BRAFL</name>
<dbReference type="Proteomes" id="UP000001554">
    <property type="component" value="Chromosome 2"/>
</dbReference>
<dbReference type="PANTHER" id="PTHR33748">
    <property type="entry name" value="PROTEIN CBG04600"/>
    <property type="match status" value="1"/>
</dbReference>
<dbReference type="GeneID" id="118409592"/>
<dbReference type="PANTHER" id="PTHR33748:SF5">
    <property type="entry name" value="GROUND-LIKE DOMAIN-CONTAINING PROTEIN"/>
    <property type="match status" value="1"/>
</dbReference>
<keyword evidence="1" id="KW-0812">Transmembrane</keyword>
<dbReference type="OrthoDB" id="8062037at2759"/>
<organism evidence="2 3">
    <name type="scientific">Branchiostoma floridae</name>
    <name type="common">Florida lancelet</name>
    <name type="synonym">Amphioxus</name>
    <dbReference type="NCBI Taxonomy" id="7739"/>
    <lineage>
        <taxon>Eukaryota</taxon>
        <taxon>Metazoa</taxon>
        <taxon>Chordata</taxon>
        <taxon>Cephalochordata</taxon>
        <taxon>Leptocardii</taxon>
        <taxon>Amphioxiformes</taxon>
        <taxon>Branchiostomatidae</taxon>
        <taxon>Branchiostoma</taxon>
    </lineage>
</organism>
<gene>
    <name evidence="3" type="primary">LOC118409592</name>
</gene>
<sequence length="293" mass="33765">METSCPCENRTQCSRWNTDTLTLANDTQRCTGNLTTTSCDSCREDSCGDERVLNCTFCSCVGSCDVVTSGCLNGSQVCTQLADRGEGYVMIVALMRRMTLITSYRETVDLAANRFADFFRDSWRFGRCGEAVVVVISMDERQIYTSTEETAARRLSDLDLVHLYRDYVTDDFWTGNITQRLPVLIGQFIALLNTPDPPRRPVDVWLDRWGNWFLLMLAGVTAVFCIIYKQRLRMYKKFPACCQKRWLRHRNKGRKGHVMAEQAAEDVLLYEDAISTLREEELQIRRNRQGFTW</sequence>
<dbReference type="KEGG" id="bfo:118409592"/>
<proteinExistence type="predicted"/>
<dbReference type="AlphaFoldDB" id="A0A9J7KMA6"/>
<accession>A0A9J7KMA6</accession>
<dbReference type="RefSeq" id="XP_035666613.1">
    <property type="nucleotide sequence ID" value="XM_035810720.1"/>
</dbReference>
<evidence type="ECO:0000256" key="1">
    <source>
        <dbReference type="SAM" id="Phobius"/>
    </source>
</evidence>
<reference evidence="3" key="2">
    <citation type="submission" date="2025-08" db="UniProtKB">
        <authorList>
            <consortium name="RefSeq"/>
        </authorList>
    </citation>
    <scope>IDENTIFICATION</scope>
    <source>
        <strain evidence="3">S238N-H82</strain>
        <tissue evidence="3">Testes</tissue>
    </source>
</reference>
<keyword evidence="1" id="KW-0472">Membrane</keyword>
<reference evidence="2" key="1">
    <citation type="journal article" date="2020" name="Nat. Ecol. Evol.">
        <title>Deeply conserved synteny resolves early events in vertebrate evolution.</title>
        <authorList>
            <person name="Simakov O."/>
            <person name="Marletaz F."/>
            <person name="Yue J.X."/>
            <person name="O'Connell B."/>
            <person name="Jenkins J."/>
            <person name="Brandt A."/>
            <person name="Calef R."/>
            <person name="Tung C.H."/>
            <person name="Huang T.K."/>
            <person name="Schmutz J."/>
            <person name="Satoh N."/>
            <person name="Yu J.K."/>
            <person name="Putnam N.H."/>
            <person name="Green R.E."/>
            <person name="Rokhsar D.S."/>
        </authorList>
    </citation>
    <scope>NUCLEOTIDE SEQUENCE [LARGE SCALE GENOMIC DNA]</scope>
    <source>
        <strain evidence="2">S238N-H82</strain>
    </source>
</reference>
<feature type="transmembrane region" description="Helical" evidence="1">
    <location>
        <begin position="209"/>
        <end position="228"/>
    </location>
</feature>
<evidence type="ECO:0000313" key="2">
    <source>
        <dbReference type="Proteomes" id="UP000001554"/>
    </source>
</evidence>
<dbReference type="GO" id="GO:0016020">
    <property type="term" value="C:membrane"/>
    <property type="evidence" value="ECO:0000318"/>
    <property type="project" value="GO_Central"/>
</dbReference>
<evidence type="ECO:0000313" key="3">
    <source>
        <dbReference type="RefSeq" id="XP_035666613.1"/>
    </source>
</evidence>
<keyword evidence="1" id="KW-1133">Transmembrane helix</keyword>
<protein>
    <submittedName>
        <fullName evidence="3">Uncharacterized protein LOC118409592</fullName>
    </submittedName>
</protein>
<keyword evidence="2" id="KW-1185">Reference proteome</keyword>
<dbReference type="Gene3D" id="3.10.310.50">
    <property type="match status" value="1"/>
</dbReference>